<dbReference type="HOGENOM" id="CLU_1737338_0_0_9"/>
<protein>
    <submittedName>
        <fullName evidence="2">Uncharacterized protein</fullName>
    </submittedName>
</protein>
<evidence type="ECO:0000313" key="2">
    <source>
        <dbReference type="EMBL" id="ENZ38153.1"/>
    </source>
</evidence>
<evidence type="ECO:0000313" key="3">
    <source>
        <dbReference type="Proteomes" id="UP000013041"/>
    </source>
</evidence>
<dbReference type="AlphaFoldDB" id="R0AP42"/>
<dbReference type="RefSeq" id="WP_002572445.1">
    <property type="nucleotide sequence ID" value="NZ_KB851154.1"/>
</dbReference>
<gene>
    <name evidence="2" type="ORF">HMPREF1097_02739</name>
</gene>
<dbReference type="Proteomes" id="UP000013041">
    <property type="component" value="Unassembled WGS sequence"/>
</dbReference>
<dbReference type="EMBL" id="AGYG01000019">
    <property type="protein sequence ID" value="ENZ38153.1"/>
    <property type="molecule type" value="Genomic_DNA"/>
</dbReference>
<accession>R0AP42</accession>
<sequence>MGRSQLQGTPWHYEYAKGDGTYNSKKCVFNIGHCSCKASSNHNHECVAKFECEDFEKQMSSTKYKETKSIKTKPLQNVKNPKQKRKNKIPAVSVGDNIIVAHTKTNEEISIPIRDSKNPFVGKQLHEVATIKGEKYSVRKITKPSMKTRK</sequence>
<reference evidence="2 3" key="1">
    <citation type="submission" date="2013-01" db="EMBL/GenBank/DDBJ databases">
        <title>The Genome Sequence of Clostridium bolteae 90B8.</title>
        <authorList>
            <consortium name="The Broad Institute Genome Sequencing Platform"/>
            <person name="Earl A."/>
            <person name="Ward D."/>
            <person name="Feldgarden M."/>
            <person name="Gevers D."/>
            <person name="Courvalin P."/>
            <person name="Lambert T."/>
            <person name="Walker B."/>
            <person name="Young S.K."/>
            <person name="Zeng Q."/>
            <person name="Gargeya S."/>
            <person name="Fitzgerald M."/>
            <person name="Haas B."/>
            <person name="Abouelleil A."/>
            <person name="Alvarado L."/>
            <person name="Arachchi H.M."/>
            <person name="Berlin A.M."/>
            <person name="Chapman S.B."/>
            <person name="Dewar J."/>
            <person name="Goldberg J."/>
            <person name="Griggs A."/>
            <person name="Gujja S."/>
            <person name="Hansen M."/>
            <person name="Howarth C."/>
            <person name="Imamovic A."/>
            <person name="Larimer J."/>
            <person name="McCowan C."/>
            <person name="Murphy C."/>
            <person name="Neiman D."/>
            <person name="Pearson M."/>
            <person name="Priest M."/>
            <person name="Roberts A."/>
            <person name="Saif S."/>
            <person name="Shea T."/>
            <person name="Sisk P."/>
            <person name="Sykes S."/>
            <person name="Wortman J."/>
            <person name="Nusbaum C."/>
            <person name="Birren B."/>
        </authorList>
    </citation>
    <scope>NUCLEOTIDE SEQUENCE [LARGE SCALE GENOMIC DNA]</scope>
    <source>
        <strain evidence="2 3">90B8</strain>
    </source>
</reference>
<name>R0AP42_9FIRM</name>
<organism evidence="2 3">
    <name type="scientific">Enterocloster bolteae 90B8</name>
    <dbReference type="NCBI Taxonomy" id="997897"/>
    <lineage>
        <taxon>Bacteria</taxon>
        <taxon>Bacillati</taxon>
        <taxon>Bacillota</taxon>
        <taxon>Clostridia</taxon>
        <taxon>Lachnospirales</taxon>
        <taxon>Lachnospiraceae</taxon>
        <taxon>Enterocloster</taxon>
    </lineage>
</organism>
<feature type="region of interest" description="Disordered" evidence="1">
    <location>
        <begin position="63"/>
        <end position="88"/>
    </location>
</feature>
<proteinExistence type="predicted"/>
<comment type="caution">
    <text evidence="2">The sequence shown here is derived from an EMBL/GenBank/DDBJ whole genome shotgun (WGS) entry which is preliminary data.</text>
</comment>
<evidence type="ECO:0000256" key="1">
    <source>
        <dbReference type="SAM" id="MobiDB-lite"/>
    </source>
</evidence>